<dbReference type="Gene3D" id="3.30.700.10">
    <property type="entry name" value="Glycoprotein, Type 4 Pilin"/>
    <property type="match status" value="1"/>
</dbReference>
<dbReference type="RefSeq" id="WP_197531362.1">
    <property type="nucleotide sequence ID" value="NZ_SIHJ01000001.1"/>
</dbReference>
<evidence type="ECO:0000256" key="1">
    <source>
        <dbReference type="SAM" id="Phobius"/>
    </source>
</evidence>
<dbReference type="Proteomes" id="UP000316714">
    <property type="component" value="Unassembled WGS sequence"/>
</dbReference>
<dbReference type="NCBIfam" id="TIGR04294">
    <property type="entry name" value="pre_pil_HX9DG"/>
    <property type="match status" value="1"/>
</dbReference>
<dbReference type="Pfam" id="PF07596">
    <property type="entry name" value="SBP_bac_10"/>
    <property type="match status" value="1"/>
</dbReference>
<dbReference type="InterPro" id="IPR012902">
    <property type="entry name" value="N_methyl_site"/>
</dbReference>
<name>A0A5C5VI10_9BACT</name>
<keyword evidence="1" id="KW-1133">Transmembrane helix</keyword>
<keyword evidence="1" id="KW-0812">Transmembrane</keyword>
<feature type="domain" description="DUF1559" evidence="2">
    <location>
        <begin position="44"/>
        <end position="342"/>
    </location>
</feature>
<sequence>MSPAQTARVSARVRAGQTGFTLVELLVVIAIIGVLIALLLPAVQSAREAARRMDCANRLRQLGIAAHNYHDSFKELPTHGVLPTSLSSQAQLTRFMEEAAIYDLVDQEQHWSNSRNARAYWTPIPQLRCPSTPSTQWTDTGRAPQIAGQPAAGDSMETALSPHYVGIMGAKPGPRKDGSIISGCPPSGGGRSAKFEGFATTYYQDNCSMGTANSGGVAINGAIFPLSNVKFSKITDGTSKTMMYGEMSWDVGAMQPWIVGSITGAGITDPKSTAARGWVHGAKNVMHPPGFAALHDPADVQPSATTRTNNPLTDASLGSNHPGGFHVLMCDASIQYVTNDVDLVAVLRPMASRQSEDIYESPF</sequence>
<dbReference type="NCBIfam" id="TIGR02532">
    <property type="entry name" value="IV_pilin_GFxxxE"/>
    <property type="match status" value="1"/>
</dbReference>
<comment type="caution">
    <text evidence="3">The sequence shown here is derived from an EMBL/GenBank/DDBJ whole genome shotgun (WGS) entry which is preliminary data.</text>
</comment>
<proteinExistence type="predicted"/>
<dbReference type="PANTHER" id="PTHR30093">
    <property type="entry name" value="GENERAL SECRETION PATHWAY PROTEIN G"/>
    <property type="match status" value="1"/>
</dbReference>
<dbReference type="SUPFAM" id="SSF54523">
    <property type="entry name" value="Pili subunits"/>
    <property type="match status" value="1"/>
</dbReference>
<dbReference type="PANTHER" id="PTHR30093:SF2">
    <property type="entry name" value="TYPE II SECRETION SYSTEM PROTEIN H"/>
    <property type="match status" value="1"/>
</dbReference>
<dbReference type="EMBL" id="SIHJ01000001">
    <property type="protein sequence ID" value="TWT37627.1"/>
    <property type="molecule type" value="Genomic_DNA"/>
</dbReference>
<feature type="transmembrane region" description="Helical" evidence="1">
    <location>
        <begin position="20"/>
        <end position="43"/>
    </location>
</feature>
<dbReference type="AlphaFoldDB" id="A0A5C5VI10"/>
<dbReference type="Pfam" id="PF07963">
    <property type="entry name" value="N_methyl"/>
    <property type="match status" value="1"/>
</dbReference>
<evidence type="ECO:0000313" key="3">
    <source>
        <dbReference type="EMBL" id="TWT37627.1"/>
    </source>
</evidence>
<gene>
    <name evidence="3" type="ORF">KOR34_25830</name>
</gene>
<accession>A0A5C5VI10</accession>
<dbReference type="InterPro" id="IPR011453">
    <property type="entry name" value="DUF1559"/>
</dbReference>
<evidence type="ECO:0000259" key="2">
    <source>
        <dbReference type="Pfam" id="PF07596"/>
    </source>
</evidence>
<keyword evidence="1" id="KW-0472">Membrane</keyword>
<organism evidence="3 4">
    <name type="scientific">Posidoniimonas corsicana</name>
    <dbReference type="NCBI Taxonomy" id="1938618"/>
    <lineage>
        <taxon>Bacteria</taxon>
        <taxon>Pseudomonadati</taxon>
        <taxon>Planctomycetota</taxon>
        <taxon>Planctomycetia</taxon>
        <taxon>Pirellulales</taxon>
        <taxon>Lacipirellulaceae</taxon>
        <taxon>Posidoniimonas</taxon>
    </lineage>
</organism>
<reference evidence="3 4" key="1">
    <citation type="submission" date="2019-02" db="EMBL/GenBank/DDBJ databases">
        <title>Deep-cultivation of Planctomycetes and their phenomic and genomic characterization uncovers novel biology.</title>
        <authorList>
            <person name="Wiegand S."/>
            <person name="Jogler M."/>
            <person name="Boedeker C."/>
            <person name="Pinto D."/>
            <person name="Vollmers J."/>
            <person name="Rivas-Marin E."/>
            <person name="Kohn T."/>
            <person name="Peeters S.H."/>
            <person name="Heuer A."/>
            <person name="Rast P."/>
            <person name="Oberbeckmann S."/>
            <person name="Bunk B."/>
            <person name="Jeske O."/>
            <person name="Meyerdierks A."/>
            <person name="Storesund J.E."/>
            <person name="Kallscheuer N."/>
            <person name="Luecker S."/>
            <person name="Lage O.M."/>
            <person name="Pohl T."/>
            <person name="Merkel B.J."/>
            <person name="Hornburger P."/>
            <person name="Mueller R.-W."/>
            <person name="Bruemmer F."/>
            <person name="Labrenz M."/>
            <person name="Spormann A.M."/>
            <person name="Op Den Camp H."/>
            <person name="Overmann J."/>
            <person name="Amann R."/>
            <person name="Jetten M.S.M."/>
            <person name="Mascher T."/>
            <person name="Medema M.H."/>
            <person name="Devos D.P."/>
            <person name="Kaster A.-K."/>
            <person name="Ovreas L."/>
            <person name="Rohde M."/>
            <person name="Galperin M.Y."/>
            <person name="Jogler C."/>
        </authorList>
    </citation>
    <scope>NUCLEOTIDE SEQUENCE [LARGE SCALE GENOMIC DNA]</scope>
    <source>
        <strain evidence="3 4">KOR34</strain>
    </source>
</reference>
<protein>
    <recommendedName>
        <fullName evidence="2">DUF1559 domain-containing protein</fullName>
    </recommendedName>
</protein>
<evidence type="ECO:0000313" key="4">
    <source>
        <dbReference type="Proteomes" id="UP000316714"/>
    </source>
</evidence>
<dbReference type="InterPro" id="IPR027558">
    <property type="entry name" value="Pre_pil_HX9DG_C"/>
</dbReference>
<dbReference type="InterPro" id="IPR045584">
    <property type="entry name" value="Pilin-like"/>
</dbReference>
<dbReference type="PROSITE" id="PS00409">
    <property type="entry name" value="PROKAR_NTER_METHYL"/>
    <property type="match status" value="1"/>
</dbReference>
<keyword evidence="4" id="KW-1185">Reference proteome</keyword>